<keyword evidence="2" id="KW-1185">Reference proteome</keyword>
<comment type="caution">
    <text evidence="1">The sequence shown here is derived from an EMBL/GenBank/DDBJ whole genome shotgun (WGS) entry which is preliminary data.</text>
</comment>
<sequence>MLDEIAELLAEEDPGDIILFSTDDGVVNEDSGDGNEANILHIASRMLRPQVELQNRPSTSGENCMDDMKEEEEINVPAPKKKKIKDNTIKKLYSNVTNTSFTNCTQKSTALNEDADIVTDALEKCVPNAILVCILSVGTAFTINNCYIFSYM</sequence>
<proteinExistence type="predicted"/>
<gene>
    <name evidence="1" type="ORF">EVAR_76141_1</name>
</gene>
<dbReference type="EMBL" id="BGZK01000235">
    <property type="protein sequence ID" value="GBP30598.1"/>
    <property type="molecule type" value="Genomic_DNA"/>
</dbReference>
<organism evidence="1 2">
    <name type="scientific">Eumeta variegata</name>
    <name type="common">Bagworm moth</name>
    <name type="synonym">Eumeta japonica</name>
    <dbReference type="NCBI Taxonomy" id="151549"/>
    <lineage>
        <taxon>Eukaryota</taxon>
        <taxon>Metazoa</taxon>
        <taxon>Ecdysozoa</taxon>
        <taxon>Arthropoda</taxon>
        <taxon>Hexapoda</taxon>
        <taxon>Insecta</taxon>
        <taxon>Pterygota</taxon>
        <taxon>Neoptera</taxon>
        <taxon>Endopterygota</taxon>
        <taxon>Lepidoptera</taxon>
        <taxon>Glossata</taxon>
        <taxon>Ditrysia</taxon>
        <taxon>Tineoidea</taxon>
        <taxon>Psychidae</taxon>
        <taxon>Oiketicinae</taxon>
        <taxon>Eumeta</taxon>
    </lineage>
</organism>
<evidence type="ECO:0000313" key="2">
    <source>
        <dbReference type="Proteomes" id="UP000299102"/>
    </source>
</evidence>
<accession>A0A4C1UVY6</accession>
<dbReference type="AlphaFoldDB" id="A0A4C1UVY6"/>
<protein>
    <submittedName>
        <fullName evidence="1">Uncharacterized protein</fullName>
    </submittedName>
</protein>
<name>A0A4C1UVY6_EUMVA</name>
<evidence type="ECO:0000313" key="1">
    <source>
        <dbReference type="EMBL" id="GBP30598.1"/>
    </source>
</evidence>
<dbReference type="Proteomes" id="UP000299102">
    <property type="component" value="Unassembled WGS sequence"/>
</dbReference>
<reference evidence="1 2" key="1">
    <citation type="journal article" date="2019" name="Commun. Biol.">
        <title>The bagworm genome reveals a unique fibroin gene that provides high tensile strength.</title>
        <authorList>
            <person name="Kono N."/>
            <person name="Nakamura H."/>
            <person name="Ohtoshi R."/>
            <person name="Tomita M."/>
            <person name="Numata K."/>
            <person name="Arakawa K."/>
        </authorList>
    </citation>
    <scope>NUCLEOTIDE SEQUENCE [LARGE SCALE GENOMIC DNA]</scope>
</reference>